<dbReference type="GO" id="GO:0007165">
    <property type="term" value="P:signal transduction"/>
    <property type="evidence" value="ECO:0007669"/>
    <property type="project" value="InterPro"/>
</dbReference>
<dbReference type="Gene3D" id="3.30.450.20">
    <property type="entry name" value="PAS domain"/>
    <property type="match status" value="2"/>
</dbReference>
<dbReference type="STRING" id="946483.Cenrod_1820"/>
<dbReference type="CDD" id="cd12913">
    <property type="entry name" value="PDC1_MCP_like"/>
    <property type="match status" value="1"/>
</dbReference>
<name>U5NCM7_9BURK</name>
<dbReference type="SUPFAM" id="SSF103190">
    <property type="entry name" value="Sensory domain-like"/>
    <property type="match status" value="1"/>
</dbReference>
<dbReference type="InterPro" id="IPR003660">
    <property type="entry name" value="HAMP_dom"/>
</dbReference>
<dbReference type="EMBL" id="CP004885">
    <property type="protein sequence ID" value="AGX87904.1"/>
    <property type="molecule type" value="Genomic_DNA"/>
</dbReference>
<reference evidence="9 10" key="1">
    <citation type="journal article" date="2013" name="Genome Biol.">
        <title>Genomic analysis reveals key aspects of prokaryotic symbiosis in the phototrophic consortium "Chlorochromatium aggregatum".</title>
        <authorList>
            <person name="Liu Z."/>
            <person name="Muller J."/>
            <person name="Li T."/>
            <person name="Alvey R.M."/>
            <person name="Vogl K."/>
            <person name="Frigaard N.U."/>
            <person name="Rockwell N.C."/>
            <person name="Boyd E.S."/>
            <person name="Tomsho L.P."/>
            <person name="Schuster S.C."/>
            <person name="Henke P."/>
            <person name="Rohde M."/>
            <person name="Overmann J."/>
            <person name="Bryant D.A."/>
        </authorList>
    </citation>
    <scope>NUCLEOTIDE SEQUENCE [LARGE SCALE GENOMIC DNA]</scope>
    <source>
        <strain evidence="9">CR</strain>
    </source>
</reference>
<dbReference type="eggNOG" id="COG2770">
    <property type="taxonomic scope" value="Bacteria"/>
</dbReference>
<evidence type="ECO:0000256" key="2">
    <source>
        <dbReference type="ARBA" id="ARBA00022475"/>
    </source>
</evidence>
<dbReference type="OrthoDB" id="5496380at2"/>
<dbReference type="PROSITE" id="PS50885">
    <property type="entry name" value="HAMP"/>
    <property type="match status" value="1"/>
</dbReference>
<evidence type="ECO:0000256" key="3">
    <source>
        <dbReference type="ARBA" id="ARBA00022692"/>
    </source>
</evidence>
<keyword evidence="5 7" id="KW-1133">Transmembrane helix</keyword>
<evidence type="ECO:0000259" key="8">
    <source>
        <dbReference type="PROSITE" id="PS50885"/>
    </source>
</evidence>
<dbReference type="Gene3D" id="6.10.340.10">
    <property type="match status" value="1"/>
</dbReference>
<dbReference type="Gene3D" id="3.60.40.10">
    <property type="entry name" value="PPM-type phosphatase domain"/>
    <property type="match status" value="1"/>
</dbReference>
<dbReference type="InterPro" id="IPR033479">
    <property type="entry name" value="dCache_1"/>
</dbReference>
<dbReference type="PANTHER" id="PTHR43156">
    <property type="entry name" value="STAGE II SPORULATION PROTEIN E-RELATED"/>
    <property type="match status" value="1"/>
</dbReference>
<evidence type="ECO:0000256" key="4">
    <source>
        <dbReference type="ARBA" id="ARBA00022801"/>
    </source>
</evidence>
<dbReference type="PANTHER" id="PTHR43156:SF9">
    <property type="entry name" value="HAMP DOMAIN-CONTAINING PROTEIN"/>
    <property type="match status" value="1"/>
</dbReference>
<keyword evidence="2" id="KW-1003">Cell membrane</keyword>
<dbReference type="RefSeq" id="WP_022774322.1">
    <property type="nucleotide sequence ID" value="NC_022576.1"/>
</dbReference>
<dbReference type="eggNOG" id="COG2208">
    <property type="taxonomic scope" value="Bacteria"/>
</dbReference>
<gene>
    <name evidence="9" type="ORF">Cenrod_1820</name>
</gene>
<dbReference type="Pfam" id="PF02743">
    <property type="entry name" value="dCache_1"/>
    <property type="match status" value="1"/>
</dbReference>
<dbReference type="KEGG" id="cbx:Cenrod_1820"/>
<evidence type="ECO:0000256" key="7">
    <source>
        <dbReference type="SAM" id="Phobius"/>
    </source>
</evidence>
<dbReference type="GO" id="GO:0016791">
    <property type="term" value="F:phosphatase activity"/>
    <property type="evidence" value="ECO:0007669"/>
    <property type="project" value="TreeGrafter"/>
</dbReference>
<keyword evidence="3 7" id="KW-0812">Transmembrane</keyword>
<evidence type="ECO:0000256" key="6">
    <source>
        <dbReference type="ARBA" id="ARBA00023136"/>
    </source>
</evidence>
<comment type="subcellular location">
    <subcellularLocation>
        <location evidence="1">Cell membrane</location>
        <topology evidence="1">Multi-pass membrane protein</topology>
    </subcellularLocation>
</comment>
<dbReference type="GO" id="GO:0005886">
    <property type="term" value="C:plasma membrane"/>
    <property type="evidence" value="ECO:0007669"/>
    <property type="project" value="UniProtKB-SubCell"/>
</dbReference>
<dbReference type="InterPro" id="IPR029151">
    <property type="entry name" value="Sensor-like_sf"/>
</dbReference>
<dbReference type="Pfam" id="PF00672">
    <property type="entry name" value="HAMP"/>
    <property type="match status" value="1"/>
</dbReference>
<feature type="domain" description="HAMP" evidence="8">
    <location>
        <begin position="313"/>
        <end position="365"/>
    </location>
</feature>
<sequence length="644" mass="72254">MKKSIKTKYLLTGLVICLVSLILVSVASYYVAYSITREQTNAWVEASAMKNAVGLDWRFRKYGQILEDMASEIANHDGELQDRWLLNIIVKKNAQYSSESPTFYIVLQDNKLFYPDQNWKPLPGFDFRTRGWYLSAIKSEIPVYSTPYVDAFTGKMIITISKKLQRNGELIGVIAVDFQITDVLEIVKNYNVGESSYAFLLDQEGQFLTHPNTNFLPDQKTSLKNIYSVNIKGYSHLQARLKRGKTDIIKIVDYDNQIRYFTTAMIESNQWVLGVAIPESMYRKPLNRLFSGYIAALLLALVIGFGIMYKLVIGMTKPIKSLNDGVKSFSVENMSARVAVHSDDEIGELGKSFNQMADTIQEYSQSLEKKVADRTRELQEKNQNIMESIHYAERLQRAILPPLPHRLGIADDKCFVIWKPKDTVGGDMYWCRGDDRYVLVAVADCTGHGVPGALMTMALGSILDSLPRSLEGTKPSALLHRINLSLRETLRQENQNSLANDGADVALCLLDKQEKTFLYAGAKLSAFVEKNGQITEYKGTKHSVGYSHGREVIFEDREIKWIDGSVVYLTTDGLLDQNSVEGKGGMGRSGFIKLLQSLAGQPFAVQEQTVEQLITTSLAQVQQRDDITVVGFEMGGSLKGRIGP</sequence>
<protein>
    <submittedName>
        <fullName evidence="9">Serine phosphatase RsbU</fullName>
    </submittedName>
</protein>
<evidence type="ECO:0000256" key="1">
    <source>
        <dbReference type="ARBA" id="ARBA00004651"/>
    </source>
</evidence>
<dbReference type="InterPro" id="IPR001932">
    <property type="entry name" value="PPM-type_phosphatase-like_dom"/>
</dbReference>
<accession>U5NCM7</accession>
<dbReference type="AlphaFoldDB" id="U5NCM7"/>
<dbReference type="CDD" id="cd12912">
    <property type="entry name" value="PDC2_MCP_like"/>
    <property type="match status" value="1"/>
</dbReference>
<dbReference type="InterPro" id="IPR036457">
    <property type="entry name" value="PPM-type-like_dom_sf"/>
</dbReference>
<evidence type="ECO:0000313" key="10">
    <source>
        <dbReference type="Proteomes" id="UP000017184"/>
    </source>
</evidence>
<dbReference type="SMART" id="SM00331">
    <property type="entry name" value="PP2C_SIG"/>
    <property type="match status" value="1"/>
</dbReference>
<feature type="transmembrane region" description="Helical" evidence="7">
    <location>
        <begin position="290"/>
        <end position="312"/>
    </location>
</feature>
<keyword evidence="10" id="KW-1185">Reference proteome</keyword>
<evidence type="ECO:0000256" key="5">
    <source>
        <dbReference type="ARBA" id="ARBA00022989"/>
    </source>
</evidence>
<dbReference type="Pfam" id="PF07228">
    <property type="entry name" value="SpoIIE"/>
    <property type="match status" value="1"/>
</dbReference>
<organism evidence="9 10">
    <name type="scientific">Candidatus Symbiobacter mobilis CR</name>
    <dbReference type="NCBI Taxonomy" id="946483"/>
    <lineage>
        <taxon>Bacteria</taxon>
        <taxon>Pseudomonadati</taxon>
        <taxon>Pseudomonadota</taxon>
        <taxon>Betaproteobacteria</taxon>
        <taxon>Burkholderiales</taxon>
        <taxon>Comamonadaceae</taxon>
    </lineage>
</organism>
<keyword evidence="4" id="KW-0378">Hydrolase</keyword>
<dbReference type="Proteomes" id="UP000017184">
    <property type="component" value="Chromosome"/>
</dbReference>
<dbReference type="SUPFAM" id="SSF81606">
    <property type="entry name" value="PP2C-like"/>
    <property type="match status" value="1"/>
</dbReference>
<dbReference type="InterPro" id="IPR052016">
    <property type="entry name" value="Bact_Sigma-Reg"/>
</dbReference>
<evidence type="ECO:0000313" key="9">
    <source>
        <dbReference type="EMBL" id="AGX87904.1"/>
    </source>
</evidence>
<dbReference type="CDD" id="cd06225">
    <property type="entry name" value="HAMP"/>
    <property type="match status" value="1"/>
</dbReference>
<proteinExistence type="predicted"/>
<dbReference type="HOGENOM" id="CLU_026432_0_0_4"/>
<keyword evidence="6 7" id="KW-0472">Membrane</keyword>
<dbReference type="SMART" id="SM00304">
    <property type="entry name" value="HAMP"/>
    <property type="match status" value="1"/>
</dbReference>
<dbReference type="SUPFAM" id="SSF158472">
    <property type="entry name" value="HAMP domain-like"/>
    <property type="match status" value="1"/>
</dbReference>